<reference evidence="2" key="2">
    <citation type="journal article" date="2019" name="PLoS ONE">
        <title>Identification and characterization of putative Aeromonas spp. T3SS effectors.</title>
        <authorList>
            <person name="Rangel L.T."/>
            <person name="Marden J."/>
            <person name="Colston S."/>
            <person name="Setubal J.C."/>
            <person name="Graf J."/>
            <person name="Gogarten J.P."/>
        </authorList>
    </citation>
    <scope>NUCLEOTIDE SEQUENCE</scope>
    <source>
        <strain evidence="2">BAQ071013-135</strain>
    </source>
</reference>
<comment type="caution">
    <text evidence="2">The sequence shown here is derived from an EMBL/GenBank/DDBJ whole genome shotgun (WGS) entry which is preliminary data.</text>
</comment>
<proteinExistence type="predicted"/>
<accession>A0AAX2UP28</accession>
<name>A0AAX2UP28_AERVE</name>
<gene>
    <name evidence="2" type="ORF">CF123_18165</name>
</gene>
<dbReference type="Proteomes" id="UP000796104">
    <property type="component" value="Unassembled WGS sequence"/>
</dbReference>
<evidence type="ECO:0000256" key="1">
    <source>
        <dbReference type="SAM" id="Coils"/>
    </source>
</evidence>
<organism evidence="2 3">
    <name type="scientific">Aeromonas veronii</name>
    <dbReference type="NCBI Taxonomy" id="654"/>
    <lineage>
        <taxon>Bacteria</taxon>
        <taxon>Pseudomonadati</taxon>
        <taxon>Pseudomonadota</taxon>
        <taxon>Gammaproteobacteria</taxon>
        <taxon>Aeromonadales</taxon>
        <taxon>Aeromonadaceae</taxon>
        <taxon>Aeromonas</taxon>
    </lineage>
</organism>
<evidence type="ECO:0000313" key="2">
    <source>
        <dbReference type="EMBL" id="TND52041.1"/>
    </source>
</evidence>
<dbReference type="AlphaFoldDB" id="A0AAX2UP28"/>
<sequence length="506" mass="56205">MNALTPTSLLPRDEVIIRQESQEVYVVTLELASLTPTGDSLEIERERLIDHIISHQYRDLAALRSELGVREQLLAAATSKLSSLDGELAIERATSEGRQKVIERLTLESGSANSEAVQAKQATIERLAGECADLRARIGELERQLAASKEGEAAARDASARAADAYARLAHAEARRDELAASLKAEQTDKSHLGVQLKDGQAKLATAEREVRQLRESLAVADRGKQNALAALETSLREAHAIELQAVRSEYDGVAAVDQKELATLRRQAKQVPDLEREIARLQDKCDGLLATNKTYKGTINKLEAEQDSFTRTMEKAQNMLTVVNGHYAQSRRDIDYAYMSLRAFNNQPEYKSDNGRLTIMSLHPGHIQSTDNETIHPDKPICWWNTPRGLGCVVMYSAAPRDDDGEHYLIFPSFSVTVAGIDDTIDIAKAVMPPKEEWPAIIEHFKAMSAKEMQVAMERSEAAAIAYTEMKNPDAEEKILAMLRARQSTTAVIQRKQVKQAKKRR</sequence>
<evidence type="ECO:0008006" key="4">
    <source>
        <dbReference type="Google" id="ProtNLM"/>
    </source>
</evidence>
<feature type="coiled-coil region" evidence="1">
    <location>
        <begin position="117"/>
        <end position="224"/>
    </location>
</feature>
<evidence type="ECO:0000313" key="3">
    <source>
        <dbReference type="Proteomes" id="UP000796104"/>
    </source>
</evidence>
<keyword evidence="1" id="KW-0175">Coiled coil</keyword>
<reference evidence="2" key="1">
    <citation type="submission" date="2017-10" db="EMBL/GenBank/DDBJ databases">
        <authorList>
            <person name="Colston S.M."/>
            <person name="Graf J."/>
        </authorList>
    </citation>
    <scope>NUCLEOTIDE SEQUENCE</scope>
    <source>
        <strain evidence="2">BAQ071013-135</strain>
    </source>
</reference>
<dbReference type="EMBL" id="PDXJ01000025">
    <property type="protein sequence ID" value="TND52041.1"/>
    <property type="molecule type" value="Genomic_DNA"/>
</dbReference>
<dbReference type="RefSeq" id="WP_139495243.1">
    <property type="nucleotide sequence ID" value="NZ_CAWORL010000018.1"/>
</dbReference>
<feature type="coiled-coil region" evidence="1">
    <location>
        <begin position="265"/>
        <end position="320"/>
    </location>
</feature>
<protein>
    <recommendedName>
        <fullName evidence="4">Chromosome partition protein Smc</fullName>
    </recommendedName>
</protein>